<keyword evidence="3" id="KW-1185">Reference proteome</keyword>
<dbReference type="AlphaFoldDB" id="A0AAE3GC87"/>
<evidence type="ECO:0000313" key="2">
    <source>
        <dbReference type="EMBL" id="MCP2165571.1"/>
    </source>
</evidence>
<accession>A0AAE3GC87</accession>
<proteinExistence type="predicted"/>
<dbReference type="RefSeq" id="WP_253770509.1">
    <property type="nucleotide sequence ID" value="NZ_JAMTCK010000005.1"/>
</dbReference>
<evidence type="ECO:0000313" key="3">
    <source>
        <dbReference type="Proteomes" id="UP001206128"/>
    </source>
</evidence>
<feature type="region of interest" description="Disordered" evidence="1">
    <location>
        <begin position="1"/>
        <end position="36"/>
    </location>
</feature>
<evidence type="ECO:0000256" key="1">
    <source>
        <dbReference type="SAM" id="MobiDB-lite"/>
    </source>
</evidence>
<name>A0AAE3GC87_9PSEU</name>
<reference evidence="2" key="1">
    <citation type="submission" date="2022-06" db="EMBL/GenBank/DDBJ databases">
        <title>Genomic Encyclopedia of Archaeal and Bacterial Type Strains, Phase II (KMG-II): from individual species to whole genera.</title>
        <authorList>
            <person name="Goeker M."/>
        </authorList>
    </citation>
    <scope>NUCLEOTIDE SEQUENCE</scope>
    <source>
        <strain evidence="2">DSM 43935</strain>
    </source>
</reference>
<feature type="compositionally biased region" description="Polar residues" evidence="1">
    <location>
        <begin position="14"/>
        <end position="26"/>
    </location>
</feature>
<gene>
    <name evidence="2" type="ORF">LX83_002429</name>
</gene>
<comment type="caution">
    <text evidence="2">The sequence shown here is derived from an EMBL/GenBank/DDBJ whole genome shotgun (WGS) entry which is preliminary data.</text>
</comment>
<dbReference type="Proteomes" id="UP001206128">
    <property type="component" value="Unassembled WGS sequence"/>
</dbReference>
<sequence>MTVPPPHQDPAHQPENQGRTSDNGTASPAEARPDPQRARAVLDAALRKAVAVWVTVPDHRPRLVWAVWRDGRLWLATGGGEQHVPGLADGVAATLTVRSPSTRSHLLDAPVVAHLLPPGTPEHAEARAALVEARLNAPTPRGTTAPGMSVPGDPAGREPGWAEVYRLELT</sequence>
<dbReference type="EMBL" id="JAMTCK010000005">
    <property type="protein sequence ID" value="MCP2165571.1"/>
    <property type="molecule type" value="Genomic_DNA"/>
</dbReference>
<feature type="region of interest" description="Disordered" evidence="1">
    <location>
        <begin position="138"/>
        <end position="159"/>
    </location>
</feature>
<organism evidence="2 3">
    <name type="scientific">Goodfellowiella coeruleoviolacea</name>
    <dbReference type="NCBI Taxonomy" id="334858"/>
    <lineage>
        <taxon>Bacteria</taxon>
        <taxon>Bacillati</taxon>
        <taxon>Actinomycetota</taxon>
        <taxon>Actinomycetes</taxon>
        <taxon>Pseudonocardiales</taxon>
        <taxon>Pseudonocardiaceae</taxon>
        <taxon>Goodfellowiella</taxon>
    </lineage>
</organism>
<protein>
    <submittedName>
        <fullName evidence="2">Uncharacterized protein</fullName>
    </submittedName>
</protein>